<dbReference type="Proteomes" id="UP001215280">
    <property type="component" value="Unassembled WGS sequence"/>
</dbReference>
<feature type="compositionally biased region" description="Basic residues" evidence="1">
    <location>
        <begin position="88"/>
        <end position="99"/>
    </location>
</feature>
<reference evidence="2" key="1">
    <citation type="submission" date="2023-03" db="EMBL/GenBank/DDBJ databases">
        <title>Massive genome expansion in bonnet fungi (Mycena s.s.) driven by repeated elements and novel gene families across ecological guilds.</title>
        <authorList>
            <consortium name="Lawrence Berkeley National Laboratory"/>
            <person name="Harder C.B."/>
            <person name="Miyauchi S."/>
            <person name="Viragh M."/>
            <person name="Kuo A."/>
            <person name="Thoen E."/>
            <person name="Andreopoulos B."/>
            <person name="Lu D."/>
            <person name="Skrede I."/>
            <person name="Drula E."/>
            <person name="Henrissat B."/>
            <person name="Morin E."/>
            <person name="Kohler A."/>
            <person name="Barry K."/>
            <person name="LaButti K."/>
            <person name="Morin E."/>
            <person name="Salamov A."/>
            <person name="Lipzen A."/>
            <person name="Mereny Z."/>
            <person name="Hegedus B."/>
            <person name="Baldrian P."/>
            <person name="Stursova M."/>
            <person name="Weitz H."/>
            <person name="Taylor A."/>
            <person name="Grigoriev I.V."/>
            <person name="Nagy L.G."/>
            <person name="Martin F."/>
            <person name="Kauserud H."/>
        </authorList>
    </citation>
    <scope>NUCLEOTIDE SEQUENCE</scope>
    <source>
        <strain evidence="2">CBHHK188m</strain>
    </source>
</reference>
<feature type="compositionally biased region" description="Low complexity" evidence="1">
    <location>
        <begin position="57"/>
        <end position="87"/>
    </location>
</feature>
<evidence type="ECO:0000256" key="1">
    <source>
        <dbReference type="SAM" id="MobiDB-lite"/>
    </source>
</evidence>
<feature type="compositionally biased region" description="Polar residues" evidence="1">
    <location>
        <begin position="45"/>
        <end position="55"/>
    </location>
</feature>
<comment type="caution">
    <text evidence="2">The sequence shown here is derived from an EMBL/GenBank/DDBJ whole genome shotgun (WGS) entry which is preliminary data.</text>
</comment>
<accession>A0AAD7HN73</accession>
<evidence type="ECO:0000313" key="3">
    <source>
        <dbReference type="Proteomes" id="UP001215280"/>
    </source>
</evidence>
<dbReference type="EMBL" id="JARJLG010000238">
    <property type="protein sequence ID" value="KAJ7724437.1"/>
    <property type="molecule type" value="Genomic_DNA"/>
</dbReference>
<feature type="region of interest" description="Disordered" evidence="1">
    <location>
        <begin position="1"/>
        <end position="104"/>
    </location>
</feature>
<evidence type="ECO:0000313" key="2">
    <source>
        <dbReference type="EMBL" id="KAJ7724437.1"/>
    </source>
</evidence>
<sequence length="160" mass="17961">MNRKFKPWDEPPLLLRLKPSPTPYRTRARDRRPVPHQRPGGSHAVPSQTLHSPTELSAFTPSSRRSTSASSTARRPVSPASPEQAQPMKKKQKPRKPRAGNKIANNDFCPHVLALDRLCTWTSPYGLEHDTNFCSLLPEDAVNKTYATLFTSYADNTQSN</sequence>
<gene>
    <name evidence="2" type="ORF">DFH07DRAFT_971200</name>
</gene>
<keyword evidence="3" id="KW-1185">Reference proteome</keyword>
<proteinExistence type="predicted"/>
<organism evidence="2 3">
    <name type="scientific">Mycena maculata</name>
    <dbReference type="NCBI Taxonomy" id="230809"/>
    <lineage>
        <taxon>Eukaryota</taxon>
        <taxon>Fungi</taxon>
        <taxon>Dikarya</taxon>
        <taxon>Basidiomycota</taxon>
        <taxon>Agaricomycotina</taxon>
        <taxon>Agaricomycetes</taxon>
        <taxon>Agaricomycetidae</taxon>
        <taxon>Agaricales</taxon>
        <taxon>Marasmiineae</taxon>
        <taxon>Mycenaceae</taxon>
        <taxon>Mycena</taxon>
    </lineage>
</organism>
<dbReference type="AlphaFoldDB" id="A0AAD7HN73"/>
<protein>
    <submittedName>
        <fullName evidence="2">Uncharacterized protein</fullName>
    </submittedName>
</protein>
<name>A0AAD7HN73_9AGAR</name>